<sequence length="82" mass="9446">MISGRSLSIAFTSLRSFRVVSYSVPCWGNLRPDRAARRRWVLQERLQMRAGRSNFASLEEHASYGFSRRRQFHSGAAIGRDN</sequence>
<keyword evidence="2" id="KW-1185">Reference proteome</keyword>
<evidence type="ECO:0000313" key="1">
    <source>
        <dbReference type="EMBL" id="KAK8756419.1"/>
    </source>
</evidence>
<name>A0AAQ4D1S9_AMBAM</name>
<comment type="caution">
    <text evidence="1">The sequence shown here is derived from an EMBL/GenBank/DDBJ whole genome shotgun (WGS) entry which is preliminary data.</text>
</comment>
<proteinExistence type="predicted"/>
<organism evidence="1 2">
    <name type="scientific">Amblyomma americanum</name>
    <name type="common">Lone star tick</name>
    <dbReference type="NCBI Taxonomy" id="6943"/>
    <lineage>
        <taxon>Eukaryota</taxon>
        <taxon>Metazoa</taxon>
        <taxon>Ecdysozoa</taxon>
        <taxon>Arthropoda</taxon>
        <taxon>Chelicerata</taxon>
        <taxon>Arachnida</taxon>
        <taxon>Acari</taxon>
        <taxon>Parasitiformes</taxon>
        <taxon>Ixodida</taxon>
        <taxon>Ixodoidea</taxon>
        <taxon>Ixodidae</taxon>
        <taxon>Amblyomminae</taxon>
        <taxon>Amblyomma</taxon>
    </lineage>
</organism>
<dbReference type="EMBL" id="JARKHS020036245">
    <property type="protein sequence ID" value="KAK8756419.1"/>
    <property type="molecule type" value="Genomic_DNA"/>
</dbReference>
<dbReference type="Proteomes" id="UP001321473">
    <property type="component" value="Unassembled WGS sequence"/>
</dbReference>
<accession>A0AAQ4D1S9</accession>
<reference evidence="1 2" key="1">
    <citation type="journal article" date="2023" name="Arcadia Sci">
        <title>De novo assembly of a long-read Amblyomma americanum tick genome.</title>
        <authorList>
            <person name="Chou S."/>
            <person name="Poskanzer K.E."/>
            <person name="Rollins M."/>
            <person name="Thuy-Boun P.S."/>
        </authorList>
    </citation>
    <scope>NUCLEOTIDE SEQUENCE [LARGE SCALE GENOMIC DNA]</scope>
    <source>
        <strain evidence="1">F_SG_1</strain>
        <tissue evidence="1">Salivary glands</tissue>
    </source>
</reference>
<dbReference type="AlphaFoldDB" id="A0AAQ4D1S9"/>
<evidence type="ECO:0000313" key="2">
    <source>
        <dbReference type="Proteomes" id="UP001321473"/>
    </source>
</evidence>
<protein>
    <submittedName>
        <fullName evidence="1">Uncharacterized protein</fullName>
    </submittedName>
</protein>
<gene>
    <name evidence="1" type="ORF">V5799_000880</name>
</gene>